<organism evidence="1 2">
    <name type="scientific">Thermohalobaculum xanthum</name>
    <dbReference type="NCBI Taxonomy" id="2753746"/>
    <lineage>
        <taxon>Bacteria</taxon>
        <taxon>Pseudomonadati</taxon>
        <taxon>Pseudomonadota</taxon>
        <taxon>Alphaproteobacteria</taxon>
        <taxon>Rhodobacterales</taxon>
        <taxon>Paracoccaceae</taxon>
        <taxon>Thermohalobaculum</taxon>
    </lineage>
</organism>
<comment type="caution">
    <text evidence="1">The sequence shown here is derived from an EMBL/GenBank/DDBJ whole genome shotgun (WGS) entry which is preliminary data.</text>
</comment>
<evidence type="ECO:0000313" key="2">
    <source>
        <dbReference type="Proteomes" id="UP000655420"/>
    </source>
</evidence>
<gene>
    <name evidence="1" type="ORF">H0I76_16860</name>
</gene>
<reference evidence="1" key="1">
    <citation type="submission" date="2020-12" db="EMBL/GenBank/DDBJ databases">
        <title>Bacterial taxonomy.</title>
        <authorList>
            <person name="Pan X."/>
        </authorList>
    </citation>
    <scope>NUCLEOTIDE SEQUENCE</scope>
    <source>
        <strain evidence="1">M0105</strain>
    </source>
</reference>
<name>A0A8J7SG84_9RHOB</name>
<keyword evidence="2" id="KW-1185">Reference proteome</keyword>
<dbReference type="Proteomes" id="UP000655420">
    <property type="component" value="Unassembled WGS sequence"/>
</dbReference>
<protein>
    <submittedName>
        <fullName evidence="1">Uncharacterized protein</fullName>
    </submittedName>
</protein>
<sequence>MWIEPSGRLVKKQITPREEISEVGEDFVSVRKHVEDQRNLLPIPPEARRMLTALRDVMSGDAEALETRYSPVMTEAQPLWRLRLAVHDDPDYLPIFLIGCGSQLRGIEIREPGGVRRLVVFDRPL</sequence>
<evidence type="ECO:0000313" key="1">
    <source>
        <dbReference type="EMBL" id="MBK0400873.1"/>
    </source>
</evidence>
<dbReference type="RefSeq" id="WP_200612629.1">
    <property type="nucleotide sequence ID" value="NZ_JAEHHL010000012.1"/>
</dbReference>
<proteinExistence type="predicted"/>
<dbReference type="AlphaFoldDB" id="A0A8J7SG84"/>
<accession>A0A8J7SG84</accession>
<dbReference type="EMBL" id="JAEHHL010000012">
    <property type="protein sequence ID" value="MBK0400873.1"/>
    <property type="molecule type" value="Genomic_DNA"/>
</dbReference>